<evidence type="ECO:0008006" key="4">
    <source>
        <dbReference type="Google" id="ProtNLM"/>
    </source>
</evidence>
<sequence length="219" mass="24537">MSDRGEEYVYRRRRANANRIEDYSMLVERSRRVEMNMQNTQRRREFWKRKSDEVMGASQGSHSKSLSQAKKFNWKKTKSGNSGSSMSMTSCSKCGKQHKGECLSGTNTYFLWHQPGHIAKNCPTLGQRPPGESKMNTGPQKKVGRPGMIESAASTPGPNMITIQEKSVQILFDTGASHSFISEEFVKSVGLNETNAILEVLMPNESIMNVNGIISFSMS</sequence>
<comment type="caution">
    <text evidence="2">The sequence shown here is derived from an EMBL/GenBank/DDBJ whole genome shotgun (WGS) entry which is preliminary data.</text>
</comment>
<dbReference type="InterPro" id="IPR001969">
    <property type="entry name" value="Aspartic_peptidase_AS"/>
</dbReference>
<dbReference type="InterPro" id="IPR032567">
    <property type="entry name" value="RTL1-rel"/>
</dbReference>
<organism evidence="2 3">
    <name type="scientific">Dendrobium thyrsiflorum</name>
    <name type="common">Pinecone-like raceme dendrobium</name>
    <name type="synonym">Orchid</name>
    <dbReference type="NCBI Taxonomy" id="117978"/>
    <lineage>
        <taxon>Eukaryota</taxon>
        <taxon>Viridiplantae</taxon>
        <taxon>Streptophyta</taxon>
        <taxon>Embryophyta</taxon>
        <taxon>Tracheophyta</taxon>
        <taxon>Spermatophyta</taxon>
        <taxon>Magnoliopsida</taxon>
        <taxon>Liliopsida</taxon>
        <taxon>Asparagales</taxon>
        <taxon>Orchidaceae</taxon>
        <taxon>Epidendroideae</taxon>
        <taxon>Malaxideae</taxon>
        <taxon>Dendrobiinae</taxon>
        <taxon>Dendrobium</taxon>
    </lineage>
</organism>
<reference evidence="2 3" key="1">
    <citation type="journal article" date="2024" name="Plant Biotechnol. J.">
        <title>Dendrobium thyrsiflorum genome and its molecular insights into genes involved in important horticultural traits.</title>
        <authorList>
            <person name="Chen B."/>
            <person name="Wang J.Y."/>
            <person name="Zheng P.J."/>
            <person name="Li K.L."/>
            <person name="Liang Y.M."/>
            <person name="Chen X.F."/>
            <person name="Zhang C."/>
            <person name="Zhao X."/>
            <person name="He X."/>
            <person name="Zhang G.Q."/>
            <person name="Liu Z.J."/>
            <person name="Xu Q."/>
        </authorList>
    </citation>
    <scope>NUCLEOTIDE SEQUENCE [LARGE SCALE GENOMIC DNA]</scope>
    <source>
        <strain evidence="2">GZMU011</strain>
    </source>
</reference>
<dbReference type="InterPro" id="IPR021109">
    <property type="entry name" value="Peptidase_aspartic_dom_sf"/>
</dbReference>
<dbReference type="SUPFAM" id="SSF50630">
    <property type="entry name" value="Acid proteases"/>
    <property type="match status" value="1"/>
</dbReference>
<feature type="region of interest" description="Disordered" evidence="1">
    <location>
        <begin position="54"/>
        <end position="89"/>
    </location>
</feature>
<evidence type="ECO:0000256" key="1">
    <source>
        <dbReference type="SAM" id="MobiDB-lite"/>
    </source>
</evidence>
<feature type="compositionally biased region" description="Polar residues" evidence="1">
    <location>
        <begin position="58"/>
        <end position="70"/>
    </location>
</feature>
<dbReference type="PROSITE" id="PS00141">
    <property type="entry name" value="ASP_PROTEASE"/>
    <property type="match status" value="1"/>
</dbReference>
<keyword evidence="3" id="KW-1185">Reference proteome</keyword>
<evidence type="ECO:0000313" key="3">
    <source>
        <dbReference type="Proteomes" id="UP001552299"/>
    </source>
</evidence>
<protein>
    <recommendedName>
        <fullName evidence="4">Gag-pol polyprotein</fullName>
    </recommendedName>
</protein>
<dbReference type="Pfam" id="PF08284">
    <property type="entry name" value="RVP_2"/>
    <property type="match status" value="1"/>
</dbReference>
<name>A0ABD0UX90_DENTH</name>
<evidence type="ECO:0000313" key="2">
    <source>
        <dbReference type="EMBL" id="KAL0917266.1"/>
    </source>
</evidence>
<dbReference type="Gene3D" id="2.40.70.10">
    <property type="entry name" value="Acid Proteases"/>
    <property type="match status" value="1"/>
</dbReference>
<dbReference type="Proteomes" id="UP001552299">
    <property type="component" value="Unassembled WGS sequence"/>
</dbReference>
<feature type="compositionally biased region" description="Low complexity" evidence="1">
    <location>
        <begin position="79"/>
        <end position="89"/>
    </location>
</feature>
<dbReference type="AlphaFoldDB" id="A0ABD0UX90"/>
<dbReference type="PANTHER" id="PTHR15503:SF45">
    <property type="entry name" value="RNA-DIRECTED DNA POLYMERASE HOMOLOG"/>
    <property type="match status" value="1"/>
</dbReference>
<proteinExistence type="predicted"/>
<gene>
    <name evidence="2" type="ORF">M5K25_012316</name>
</gene>
<dbReference type="EMBL" id="JANQDX010000010">
    <property type="protein sequence ID" value="KAL0917266.1"/>
    <property type="molecule type" value="Genomic_DNA"/>
</dbReference>
<accession>A0ABD0UX90</accession>
<dbReference type="CDD" id="cd00303">
    <property type="entry name" value="retropepsin_like"/>
    <property type="match status" value="1"/>
</dbReference>
<dbReference type="PANTHER" id="PTHR15503">
    <property type="entry name" value="LDOC1 RELATED"/>
    <property type="match status" value="1"/>
</dbReference>